<feature type="region of interest" description="Disordered" evidence="1">
    <location>
        <begin position="1"/>
        <end position="24"/>
    </location>
</feature>
<feature type="compositionally biased region" description="Polar residues" evidence="1">
    <location>
        <begin position="445"/>
        <end position="467"/>
    </location>
</feature>
<dbReference type="EMBL" id="JABFTP020000103">
    <property type="protein sequence ID" value="KAL3277126.1"/>
    <property type="molecule type" value="Genomic_DNA"/>
</dbReference>
<gene>
    <name evidence="2" type="ORF">HHI36_012482</name>
</gene>
<feature type="compositionally biased region" description="Polar residues" evidence="1">
    <location>
        <begin position="475"/>
        <end position="484"/>
    </location>
</feature>
<comment type="caution">
    <text evidence="2">The sequence shown here is derived from an EMBL/GenBank/DDBJ whole genome shotgun (WGS) entry which is preliminary data.</text>
</comment>
<dbReference type="AlphaFoldDB" id="A0ABD2NEK0"/>
<protein>
    <submittedName>
        <fullName evidence="2">Uncharacterized protein</fullName>
    </submittedName>
</protein>
<feature type="compositionally biased region" description="Polar residues" evidence="1">
    <location>
        <begin position="523"/>
        <end position="543"/>
    </location>
</feature>
<reference evidence="2 3" key="1">
    <citation type="journal article" date="2021" name="BMC Biol.">
        <title>Horizontally acquired antibacterial genes associated with adaptive radiation of ladybird beetles.</title>
        <authorList>
            <person name="Li H.S."/>
            <person name="Tang X.F."/>
            <person name="Huang Y.H."/>
            <person name="Xu Z.Y."/>
            <person name="Chen M.L."/>
            <person name="Du X.Y."/>
            <person name="Qiu B.Y."/>
            <person name="Chen P.T."/>
            <person name="Zhang W."/>
            <person name="Slipinski A."/>
            <person name="Escalona H.E."/>
            <person name="Waterhouse R.M."/>
            <person name="Zwick A."/>
            <person name="Pang H."/>
        </authorList>
    </citation>
    <scope>NUCLEOTIDE SEQUENCE [LARGE SCALE GENOMIC DNA]</scope>
    <source>
        <strain evidence="2">SYSU2018</strain>
    </source>
</reference>
<accession>A0ABD2NEK0</accession>
<feature type="region of interest" description="Disordered" evidence="1">
    <location>
        <begin position="360"/>
        <end position="543"/>
    </location>
</feature>
<feature type="compositionally biased region" description="Basic and acidic residues" evidence="1">
    <location>
        <begin position="382"/>
        <end position="392"/>
    </location>
</feature>
<evidence type="ECO:0000313" key="2">
    <source>
        <dbReference type="EMBL" id="KAL3277126.1"/>
    </source>
</evidence>
<feature type="compositionally biased region" description="Low complexity" evidence="1">
    <location>
        <begin position="494"/>
        <end position="522"/>
    </location>
</feature>
<organism evidence="2 3">
    <name type="scientific">Cryptolaemus montrouzieri</name>
    <dbReference type="NCBI Taxonomy" id="559131"/>
    <lineage>
        <taxon>Eukaryota</taxon>
        <taxon>Metazoa</taxon>
        <taxon>Ecdysozoa</taxon>
        <taxon>Arthropoda</taxon>
        <taxon>Hexapoda</taxon>
        <taxon>Insecta</taxon>
        <taxon>Pterygota</taxon>
        <taxon>Neoptera</taxon>
        <taxon>Endopterygota</taxon>
        <taxon>Coleoptera</taxon>
        <taxon>Polyphaga</taxon>
        <taxon>Cucujiformia</taxon>
        <taxon>Coccinelloidea</taxon>
        <taxon>Coccinellidae</taxon>
        <taxon>Scymninae</taxon>
        <taxon>Scymnini</taxon>
        <taxon>Cryptolaemus</taxon>
    </lineage>
</organism>
<sequence>MYNAEGTSDDLINFNANSPSPSLTTVHDEVDCDNASDNLLDTELPELEQKLQTTNHLPTTSHSRTNSVDIEDILISIDDDYSPQTSTNDSRSEPYAFTSHEYSRSEEYDSSEEIALQELRSEDDSIENSQLSLSSENIEAIRVLESLDEILNSHLQENESTISEQGCDCIDVVTQQTIEECLSELDEFLRDLDSSYESDGGVVDDGGDTQHYDEGCSRKGAINISSTENFYPTAPSRTDSRASLRMKLRRIEENYAKYLSSGRTNREYLVTENEHDATKSKSLSSCCKKSEEWREVRSHFVNALATLPSRKKVRPKLLRSSLVELSGCSGTPETKDVQSERRAHASGGCCTGTVVVEAQRGAPTRGSSSVDVEVDDDQDGEVMVRAEPKDGQRQTSTWLRTSMRHLRHLRLPSDSASVRTSREGTVQDVPLAEPPTLLTPIPPANDSNTGRPFSAPSRLSRSDNSGVPSERPRSRSQTSRNSAVSLEPGGRGGRSSSASSASRRPRSLSSSETSLASSLETAGTASSVHAHSRSQASGTDTRR</sequence>
<feature type="region of interest" description="Disordered" evidence="1">
    <location>
        <begin position="79"/>
        <end position="110"/>
    </location>
</feature>
<evidence type="ECO:0000256" key="1">
    <source>
        <dbReference type="SAM" id="MobiDB-lite"/>
    </source>
</evidence>
<feature type="compositionally biased region" description="Polar residues" evidence="1">
    <location>
        <begin position="14"/>
        <end position="24"/>
    </location>
</feature>
<dbReference type="Proteomes" id="UP001516400">
    <property type="component" value="Unassembled WGS sequence"/>
</dbReference>
<name>A0ABD2NEK0_9CUCU</name>
<evidence type="ECO:0000313" key="3">
    <source>
        <dbReference type="Proteomes" id="UP001516400"/>
    </source>
</evidence>
<keyword evidence="3" id="KW-1185">Reference proteome</keyword>
<proteinExistence type="predicted"/>